<comment type="similarity">
    <text evidence="6">Belongs to the ABC-4 integral membrane protein family.</text>
</comment>
<feature type="transmembrane region" description="Helical" evidence="6">
    <location>
        <begin position="241"/>
        <end position="263"/>
    </location>
</feature>
<proteinExistence type="inferred from homology"/>
<dbReference type="GO" id="GO:0055085">
    <property type="term" value="P:transmembrane transport"/>
    <property type="evidence" value="ECO:0007669"/>
    <property type="project" value="UniProtKB-UniRule"/>
</dbReference>
<evidence type="ECO:0000313" key="9">
    <source>
        <dbReference type="Proteomes" id="UP000250003"/>
    </source>
</evidence>
<evidence type="ECO:0000256" key="4">
    <source>
        <dbReference type="ARBA" id="ARBA00022989"/>
    </source>
</evidence>
<dbReference type="InterPro" id="IPR003838">
    <property type="entry name" value="ABC3_permease_C"/>
</dbReference>
<feature type="transmembrane region" description="Helical" evidence="6">
    <location>
        <begin position="290"/>
        <end position="311"/>
    </location>
</feature>
<feature type="transmembrane region" description="Helical" evidence="6">
    <location>
        <begin position="639"/>
        <end position="661"/>
    </location>
</feature>
<evidence type="ECO:0000256" key="6">
    <source>
        <dbReference type="PIRNR" id="PIRNR018968"/>
    </source>
</evidence>
<dbReference type="InterPro" id="IPR052536">
    <property type="entry name" value="ABC-4_Integral_Memb_Prot"/>
</dbReference>
<feature type="transmembrane region" description="Helical" evidence="6">
    <location>
        <begin position="202"/>
        <end position="221"/>
    </location>
</feature>
<reference evidence="9" key="1">
    <citation type="submission" date="2018-06" db="EMBL/GenBank/DDBJ databases">
        <title>Description of Blautia argi sp. nov., a new anaerobic isolated from dog feces.</title>
        <authorList>
            <person name="Chang Y.-H."/>
            <person name="Paek J."/>
            <person name="Shin Y."/>
        </authorList>
    </citation>
    <scope>NUCLEOTIDE SEQUENCE [LARGE SCALE GENOMIC DNA]</scope>
    <source>
        <strain evidence="9">KCTC 15426</strain>
    </source>
</reference>
<feature type="transmembrane region" description="Helical" evidence="6">
    <location>
        <begin position="20"/>
        <end position="37"/>
    </location>
</feature>
<keyword evidence="2 6" id="KW-1003">Cell membrane</keyword>
<dbReference type="Pfam" id="PF02687">
    <property type="entry name" value="FtsX"/>
    <property type="match status" value="1"/>
</dbReference>
<accession>A0A2Z4UDI6</accession>
<feature type="transmembrane region" description="Helical" evidence="6">
    <location>
        <begin position="57"/>
        <end position="79"/>
    </location>
</feature>
<feature type="domain" description="ABC3 transporter permease C-terminal" evidence="7">
    <location>
        <begin position="64"/>
        <end position="182"/>
    </location>
</feature>
<protein>
    <submittedName>
        <fullName evidence="8">ABC transporter permease</fullName>
    </submittedName>
</protein>
<keyword evidence="9" id="KW-1185">Reference proteome</keyword>
<dbReference type="EMBL" id="CP030280">
    <property type="protein sequence ID" value="AWY99007.1"/>
    <property type="molecule type" value="Genomic_DNA"/>
</dbReference>
<comment type="subcellular location">
    <subcellularLocation>
        <location evidence="1 6">Cell membrane</location>
        <topology evidence="1 6">Multi-pass membrane protein</topology>
    </subcellularLocation>
</comment>
<evidence type="ECO:0000256" key="2">
    <source>
        <dbReference type="ARBA" id="ARBA00022475"/>
    </source>
</evidence>
<name>A0A2Z4UDI6_9FIRM</name>
<evidence type="ECO:0000256" key="5">
    <source>
        <dbReference type="ARBA" id="ARBA00023136"/>
    </source>
</evidence>
<dbReference type="InterPro" id="IPR027022">
    <property type="entry name" value="ABC_permease_BceB-typ"/>
</dbReference>
<sequence length="674" mass="76197">MLFKLSLKNFKKSIRDYSIYFFTLILGIAVFYIFNAIETQTVMMEVTRTKANIIEMMNTILEGVSLLISFILGYLIVYASGFMLKRRKEEFGIYLILGMKKRQVAGMLCLETVFMGMISLAAGLVVGMGLSQFVSLLASYLFEADMSKFRFVVSGKAVGKSILYFLVIYLVVMVFQTLIISRARLIHFLSAKQRKERNLLKNPALCVILFLVAWVILGLAYYNVTANSGNLETEADVMMQILLGCVGTFLVFWSAAGFFAAVLKKMPGIYRKGLNSFTVGEISNKINSTVVSETVICLLIFLTICILSTVFTRKEYKEKEARELAPVSVSMSKEMTDEQTIGEIVKEEKALEGNVKKQAEIFSYRSPEITRKILWGDYYEQIKKSYGAYYAKQFGEEQIEIIPISDYNKMAALYHLPAYELEEDEYITLTNTAEDQENLYDKGLQYNQTLELKGKTYHAKYDQVKRGFMVMNYDRTNEVFLLMPDSVEITEAQRAKNYFAASYKKDSREFREEMDLHLAKRMNPQRSTHAQIFVSTQSQIFDDAIGSSAMFIFLGLYLGISFLISGAAILALKMLSDAADSREKYDTLQKLGCENGKIRKALQKQNGMFFAFPLAVAGIHSVFGIQVCKEMISIYDTGSILPGISIAAVLVLVIYGGYFLVAQICSERIVEGKS</sequence>
<dbReference type="PIRSF" id="PIRSF018968">
    <property type="entry name" value="ABC_permease_BceB"/>
    <property type="match status" value="1"/>
</dbReference>
<keyword evidence="6" id="KW-0813">Transport</keyword>
<keyword evidence="5 6" id="KW-0472">Membrane</keyword>
<dbReference type="AlphaFoldDB" id="A0A2Z4UDI6"/>
<dbReference type="GO" id="GO:0005886">
    <property type="term" value="C:plasma membrane"/>
    <property type="evidence" value="ECO:0007669"/>
    <property type="project" value="UniProtKB-SubCell"/>
</dbReference>
<evidence type="ECO:0000256" key="1">
    <source>
        <dbReference type="ARBA" id="ARBA00004651"/>
    </source>
</evidence>
<keyword evidence="3 6" id="KW-0812">Transmembrane</keyword>
<organism evidence="8 9">
    <name type="scientific">Blautia argi</name>
    <dbReference type="NCBI Taxonomy" id="1912897"/>
    <lineage>
        <taxon>Bacteria</taxon>
        <taxon>Bacillati</taxon>
        <taxon>Bacillota</taxon>
        <taxon>Clostridia</taxon>
        <taxon>Lachnospirales</taxon>
        <taxon>Lachnospiraceae</taxon>
        <taxon>Blautia</taxon>
    </lineage>
</organism>
<dbReference type="OrthoDB" id="9781780at2"/>
<keyword evidence="4 6" id="KW-1133">Transmembrane helix</keyword>
<gene>
    <name evidence="8" type="ORF">DQQ01_13670</name>
</gene>
<dbReference type="PANTHER" id="PTHR46795:SF3">
    <property type="entry name" value="ABC TRANSPORTER PERMEASE"/>
    <property type="match status" value="1"/>
</dbReference>
<evidence type="ECO:0000256" key="3">
    <source>
        <dbReference type="ARBA" id="ARBA00022692"/>
    </source>
</evidence>
<evidence type="ECO:0000259" key="7">
    <source>
        <dbReference type="Pfam" id="PF02687"/>
    </source>
</evidence>
<feature type="transmembrane region" description="Helical" evidence="6">
    <location>
        <begin position="109"/>
        <end position="142"/>
    </location>
</feature>
<dbReference type="RefSeq" id="WP_111920467.1">
    <property type="nucleotide sequence ID" value="NZ_CP030280.1"/>
</dbReference>
<feature type="transmembrane region" description="Helical" evidence="6">
    <location>
        <begin position="162"/>
        <end position="181"/>
    </location>
</feature>
<dbReference type="KEGG" id="blau:DQQ01_13670"/>
<evidence type="ECO:0000313" key="8">
    <source>
        <dbReference type="EMBL" id="AWY99007.1"/>
    </source>
</evidence>
<dbReference type="PANTHER" id="PTHR46795">
    <property type="entry name" value="ABC TRANSPORTER PERMEASE-RELATED-RELATED"/>
    <property type="match status" value="1"/>
</dbReference>
<feature type="transmembrane region" description="Helical" evidence="6">
    <location>
        <begin position="607"/>
        <end position="627"/>
    </location>
</feature>
<dbReference type="Proteomes" id="UP000250003">
    <property type="component" value="Chromosome"/>
</dbReference>
<feature type="transmembrane region" description="Helical" evidence="6">
    <location>
        <begin position="549"/>
        <end position="572"/>
    </location>
</feature>